<name>A0AAV2B0D0_9ARAC</name>
<protein>
    <submittedName>
        <fullName evidence="1">Uncharacterized protein</fullName>
    </submittedName>
</protein>
<sequence>MKSPISVIFVTEHLLKGLI</sequence>
<dbReference type="EMBL" id="CAXIEN010000233">
    <property type="protein sequence ID" value="CAL1288558.1"/>
    <property type="molecule type" value="Genomic_DNA"/>
</dbReference>
<gene>
    <name evidence="1" type="ORF">LARSCL_LOCUS15420</name>
</gene>
<organism evidence="1 2">
    <name type="scientific">Larinioides sclopetarius</name>
    <dbReference type="NCBI Taxonomy" id="280406"/>
    <lineage>
        <taxon>Eukaryota</taxon>
        <taxon>Metazoa</taxon>
        <taxon>Ecdysozoa</taxon>
        <taxon>Arthropoda</taxon>
        <taxon>Chelicerata</taxon>
        <taxon>Arachnida</taxon>
        <taxon>Araneae</taxon>
        <taxon>Araneomorphae</taxon>
        <taxon>Entelegynae</taxon>
        <taxon>Araneoidea</taxon>
        <taxon>Araneidae</taxon>
        <taxon>Larinioides</taxon>
    </lineage>
</organism>
<comment type="caution">
    <text evidence="1">The sequence shown here is derived from an EMBL/GenBank/DDBJ whole genome shotgun (WGS) entry which is preliminary data.</text>
</comment>
<accession>A0AAV2B0D0</accession>
<dbReference type="Proteomes" id="UP001497382">
    <property type="component" value="Unassembled WGS sequence"/>
</dbReference>
<reference evidence="1 2" key="1">
    <citation type="submission" date="2024-04" db="EMBL/GenBank/DDBJ databases">
        <authorList>
            <person name="Rising A."/>
            <person name="Reimegard J."/>
            <person name="Sonavane S."/>
            <person name="Akerstrom W."/>
            <person name="Nylinder S."/>
            <person name="Hedman E."/>
            <person name="Kallberg Y."/>
        </authorList>
    </citation>
    <scope>NUCLEOTIDE SEQUENCE [LARGE SCALE GENOMIC DNA]</scope>
</reference>
<proteinExistence type="predicted"/>
<keyword evidence="2" id="KW-1185">Reference proteome</keyword>
<evidence type="ECO:0000313" key="1">
    <source>
        <dbReference type="EMBL" id="CAL1288558.1"/>
    </source>
</evidence>
<evidence type="ECO:0000313" key="2">
    <source>
        <dbReference type="Proteomes" id="UP001497382"/>
    </source>
</evidence>
<dbReference type="AlphaFoldDB" id="A0AAV2B0D0"/>